<dbReference type="PROSITE" id="PS00135">
    <property type="entry name" value="TRYPSIN_SER"/>
    <property type="match status" value="1"/>
</dbReference>
<dbReference type="InterPro" id="IPR001314">
    <property type="entry name" value="Peptidase_S1A"/>
</dbReference>
<dbReference type="AlphaFoldDB" id="B3LZL1"/>
<dbReference type="PROSITE" id="PS50240">
    <property type="entry name" value="TRYPSIN_DOM"/>
    <property type="match status" value="1"/>
</dbReference>
<dbReference type="EMBL" id="CH902617">
    <property type="protein sequence ID" value="EDV41953.2"/>
    <property type="molecule type" value="Genomic_DNA"/>
</dbReference>
<dbReference type="MEROPS" id="S01.A69"/>
<evidence type="ECO:0000259" key="5">
    <source>
        <dbReference type="PROSITE" id="PS50240"/>
    </source>
</evidence>
<dbReference type="InParanoid" id="B3LZL1"/>
<dbReference type="InterPro" id="IPR051333">
    <property type="entry name" value="CLIP_Serine_Protease"/>
</dbReference>
<dbReference type="InterPro" id="IPR033116">
    <property type="entry name" value="TRYPSIN_SER"/>
</dbReference>
<dbReference type="PRINTS" id="PR00722">
    <property type="entry name" value="CHYMOTRYPSIN"/>
</dbReference>
<feature type="compositionally biased region" description="Polar residues" evidence="3">
    <location>
        <begin position="26"/>
        <end position="35"/>
    </location>
</feature>
<dbReference type="PANTHER" id="PTHR24260:SF136">
    <property type="entry name" value="GH08193P-RELATED"/>
    <property type="match status" value="1"/>
</dbReference>
<dbReference type="FunCoup" id="B3LZL1">
    <property type="interactions" value="17"/>
</dbReference>
<dbReference type="PANTHER" id="PTHR24260">
    <property type="match status" value="1"/>
</dbReference>
<dbReference type="InterPro" id="IPR001254">
    <property type="entry name" value="Trypsin_dom"/>
</dbReference>
<dbReference type="PROSITE" id="PS00134">
    <property type="entry name" value="TRYPSIN_HIS"/>
    <property type="match status" value="1"/>
</dbReference>
<dbReference type="EC" id="3.4.21.-" evidence="6"/>
<evidence type="ECO:0000256" key="3">
    <source>
        <dbReference type="SAM" id="MobiDB-lite"/>
    </source>
</evidence>
<dbReference type="SUPFAM" id="SSF50494">
    <property type="entry name" value="Trypsin-like serine proteases"/>
    <property type="match status" value="1"/>
</dbReference>
<gene>
    <name evidence="6" type="primary">Dana\GF17729</name>
    <name evidence="6" type="synonym">dana_GLEANR_18992</name>
    <name evidence="6" type="ORF">GF17729</name>
</gene>
<dbReference type="Pfam" id="PF00089">
    <property type="entry name" value="Trypsin"/>
    <property type="match status" value="1"/>
</dbReference>
<dbReference type="STRING" id="7217.B3LZL1"/>
<name>B3LZL1_DROAN</name>
<dbReference type="CDD" id="cd00190">
    <property type="entry name" value="Tryp_SPc"/>
    <property type="match status" value="1"/>
</dbReference>
<keyword evidence="2 6" id="KW-0378">Hydrolase</keyword>
<feature type="domain" description="Peptidase S1" evidence="5">
    <location>
        <begin position="5"/>
        <end position="277"/>
    </location>
</feature>
<keyword evidence="4" id="KW-0732">Signal</keyword>
<dbReference type="GO" id="GO:0004252">
    <property type="term" value="F:serine-type endopeptidase activity"/>
    <property type="evidence" value="ECO:0007669"/>
    <property type="project" value="InterPro"/>
</dbReference>
<proteinExistence type="predicted"/>
<evidence type="ECO:0000256" key="2">
    <source>
        <dbReference type="RuleBase" id="RU363034"/>
    </source>
</evidence>
<evidence type="ECO:0000313" key="7">
    <source>
        <dbReference type="Proteomes" id="UP000007801"/>
    </source>
</evidence>
<feature type="chain" id="PRO_5006454419" evidence="4">
    <location>
        <begin position="18"/>
        <end position="296"/>
    </location>
</feature>
<dbReference type="GeneID" id="6500512"/>
<keyword evidence="2" id="KW-0645">Protease</keyword>
<feature type="region of interest" description="Disordered" evidence="3">
    <location>
        <begin position="26"/>
        <end position="47"/>
    </location>
</feature>
<dbReference type="Proteomes" id="UP000007801">
    <property type="component" value="Unassembled WGS sequence"/>
</dbReference>
<evidence type="ECO:0000256" key="4">
    <source>
        <dbReference type="SAM" id="SignalP"/>
    </source>
</evidence>
<dbReference type="InterPro" id="IPR009003">
    <property type="entry name" value="Peptidase_S1_PA"/>
</dbReference>
<keyword evidence="1" id="KW-1015">Disulfide bond</keyword>
<accession>B3LZL1</accession>
<dbReference type="KEGG" id="dan:6500512"/>
<protein>
    <submittedName>
        <fullName evidence="6">Uncharacterized protein, isoform A</fullName>
        <ecNumber evidence="6">3.4.21.-</ecNumber>
    </submittedName>
</protein>
<evidence type="ECO:0000256" key="1">
    <source>
        <dbReference type="ARBA" id="ARBA00023157"/>
    </source>
</evidence>
<dbReference type="HOGENOM" id="CLU_006842_7_4_1"/>
<organism evidence="6 7">
    <name type="scientific">Drosophila ananassae</name>
    <name type="common">Fruit fly</name>
    <dbReference type="NCBI Taxonomy" id="7217"/>
    <lineage>
        <taxon>Eukaryota</taxon>
        <taxon>Metazoa</taxon>
        <taxon>Ecdysozoa</taxon>
        <taxon>Arthropoda</taxon>
        <taxon>Hexapoda</taxon>
        <taxon>Insecta</taxon>
        <taxon>Pterygota</taxon>
        <taxon>Neoptera</taxon>
        <taxon>Endopterygota</taxon>
        <taxon>Diptera</taxon>
        <taxon>Brachycera</taxon>
        <taxon>Muscomorpha</taxon>
        <taxon>Ephydroidea</taxon>
        <taxon>Drosophilidae</taxon>
        <taxon>Drosophila</taxon>
        <taxon>Sophophora</taxon>
    </lineage>
</organism>
<dbReference type="SMART" id="SM00020">
    <property type="entry name" value="Tryp_SPc"/>
    <property type="match status" value="1"/>
</dbReference>
<keyword evidence="7" id="KW-1185">Reference proteome</keyword>
<evidence type="ECO:0000313" key="6">
    <source>
        <dbReference type="EMBL" id="EDV41953.2"/>
    </source>
</evidence>
<feature type="signal peptide" evidence="4">
    <location>
        <begin position="1"/>
        <end position="17"/>
    </location>
</feature>
<reference evidence="6 7" key="1">
    <citation type="journal article" date="2007" name="Nature">
        <title>Evolution of genes and genomes on the Drosophila phylogeny.</title>
        <authorList>
            <consortium name="Drosophila 12 Genomes Consortium"/>
            <person name="Clark A.G."/>
            <person name="Eisen M.B."/>
            <person name="Smith D.R."/>
            <person name="Bergman C.M."/>
            <person name="Oliver B."/>
            <person name="Markow T.A."/>
            <person name="Kaufman T.C."/>
            <person name="Kellis M."/>
            <person name="Gelbart W."/>
            <person name="Iyer V.N."/>
            <person name="Pollard D.A."/>
            <person name="Sackton T.B."/>
            <person name="Larracuente A.M."/>
            <person name="Singh N.D."/>
            <person name="Abad J.P."/>
            <person name="Abt D.N."/>
            <person name="Adryan B."/>
            <person name="Aguade M."/>
            <person name="Akashi H."/>
            <person name="Anderson W.W."/>
            <person name="Aquadro C.F."/>
            <person name="Ardell D.H."/>
            <person name="Arguello R."/>
            <person name="Artieri C.G."/>
            <person name="Barbash D.A."/>
            <person name="Barker D."/>
            <person name="Barsanti P."/>
            <person name="Batterham P."/>
            <person name="Batzoglou S."/>
            <person name="Begun D."/>
            <person name="Bhutkar A."/>
            <person name="Blanco E."/>
            <person name="Bosak S.A."/>
            <person name="Bradley R.K."/>
            <person name="Brand A.D."/>
            <person name="Brent M.R."/>
            <person name="Brooks A.N."/>
            <person name="Brown R.H."/>
            <person name="Butlin R.K."/>
            <person name="Caggese C."/>
            <person name="Calvi B.R."/>
            <person name="Bernardo de Carvalho A."/>
            <person name="Caspi A."/>
            <person name="Castrezana S."/>
            <person name="Celniker S.E."/>
            <person name="Chang J.L."/>
            <person name="Chapple C."/>
            <person name="Chatterji S."/>
            <person name="Chinwalla A."/>
            <person name="Civetta A."/>
            <person name="Clifton S.W."/>
            <person name="Comeron J.M."/>
            <person name="Costello J.C."/>
            <person name="Coyne J.A."/>
            <person name="Daub J."/>
            <person name="David R.G."/>
            <person name="Delcher A.L."/>
            <person name="Delehaunty K."/>
            <person name="Do C.B."/>
            <person name="Ebling H."/>
            <person name="Edwards K."/>
            <person name="Eickbush T."/>
            <person name="Evans J.D."/>
            <person name="Filipski A."/>
            <person name="Findeiss S."/>
            <person name="Freyhult E."/>
            <person name="Fulton L."/>
            <person name="Fulton R."/>
            <person name="Garcia A.C."/>
            <person name="Gardiner A."/>
            <person name="Garfield D.A."/>
            <person name="Garvin B.E."/>
            <person name="Gibson G."/>
            <person name="Gilbert D."/>
            <person name="Gnerre S."/>
            <person name="Godfrey J."/>
            <person name="Good R."/>
            <person name="Gotea V."/>
            <person name="Gravely B."/>
            <person name="Greenberg A.J."/>
            <person name="Griffiths-Jones S."/>
            <person name="Gross S."/>
            <person name="Guigo R."/>
            <person name="Gustafson E.A."/>
            <person name="Haerty W."/>
            <person name="Hahn M.W."/>
            <person name="Halligan D.L."/>
            <person name="Halpern A.L."/>
            <person name="Halter G.M."/>
            <person name="Han M.V."/>
            <person name="Heger A."/>
            <person name="Hillier L."/>
            <person name="Hinrichs A.S."/>
            <person name="Holmes I."/>
            <person name="Hoskins R.A."/>
            <person name="Hubisz M.J."/>
            <person name="Hultmark D."/>
            <person name="Huntley M.A."/>
            <person name="Jaffe D.B."/>
            <person name="Jagadeeshan S."/>
            <person name="Jeck W.R."/>
            <person name="Johnson J."/>
            <person name="Jones C.D."/>
            <person name="Jordan W.C."/>
            <person name="Karpen G.H."/>
            <person name="Kataoka E."/>
            <person name="Keightley P.D."/>
            <person name="Kheradpour P."/>
            <person name="Kirkness E.F."/>
            <person name="Koerich L.B."/>
            <person name="Kristiansen K."/>
            <person name="Kudrna D."/>
            <person name="Kulathinal R.J."/>
            <person name="Kumar S."/>
            <person name="Kwok R."/>
            <person name="Lander E."/>
            <person name="Langley C.H."/>
            <person name="Lapoint R."/>
            <person name="Lazzaro B.P."/>
            <person name="Lee S.J."/>
            <person name="Levesque L."/>
            <person name="Li R."/>
            <person name="Lin C.F."/>
            <person name="Lin M.F."/>
            <person name="Lindblad-Toh K."/>
            <person name="Llopart A."/>
            <person name="Long M."/>
            <person name="Low L."/>
            <person name="Lozovsky E."/>
            <person name="Lu J."/>
            <person name="Luo M."/>
            <person name="Machado C.A."/>
            <person name="Makalowski W."/>
            <person name="Marzo M."/>
            <person name="Matsuda M."/>
            <person name="Matzkin L."/>
            <person name="McAllister B."/>
            <person name="McBride C.S."/>
            <person name="McKernan B."/>
            <person name="McKernan K."/>
            <person name="Mendez-Lago M."/>
            <person name="Minx P."/>
            <person name="Mollenhauer M.U."/>
            <person name="Montooth K."/>
            <person name="Mount S.M."/>
            <person name="Mu X."/>
            <person name="Myers E."/>
            <person name="Negre B."/>
            <person name="Newfeld S."/>
            <person name="Nielsen R."/>
            <person name="Noor M.A."/>
            <person name="O'Grady P."/>
            <person name="Pachter L."/>
            <person name="Papaceit M."/>
            <person name="Parisi M.J."/>
            <person name="Parisi M."/>
            <person name="Parts L."/>
            <person name="Pedersen J.S."/>
            <person name="Pesole G."/>
            <person name="Phillippy A.M."/>
            <person name="Ponting C.P."/>
            <person name="Pop M."/>
            <person name="Porcelli D."/>
            <person name="Powell J.R."/>
            <person name="Prohaska S."/>
            <person name="Pruitt K."/>
            <person name="Puig M."/>
            <person name="Quesneville H."/>
            <person name="Ram K.R."/>
            <person name="Rand D."/>
            <person name="Rasmussen M.D."/>
            <person name="Reed L.K."/>
            <person name="Reenan R."/>
            <person name="Reily A."/>
            <person name="Remington K.A."/>
            <person name="Rieger T.T."/>
            <person name="Ritchie M.G."/>
            <person name="Robin C."/>
            <person name="Rogers Y.H."/>
            <person name="Rohde C."/>
            <person name="Rozas J."/>
            <person name="Rubenfield M.J."/>
            <person name="Ruiz A."/>
            <person name="Russo S."/>
            <person name="Salzberg S.L."/>
            <person name="Sanchez-Gracia A."/>
            <person name="Saranga D.J."/>
            <person name="Sato H."/>
            <person name="Schaeffer S.W."/>
            <person name="Schatz M.C."/>
            <person name="Schlenke T."/>
            <person name="Schwartz R."/>
            <person name="Segarra C."/>
            <person name="Singh R.S."/>
            <person name="Sirot L."/>
            <person name="Sirota M."/>
            <person name="Sisneros N.B."/>
            <person name="Smith C.D."/>
            <person name="Smith T.F."/>
            <person name="Spieth J."/>
            <person name="Stage D.E."/>
            <person name="Stark A."/>
            <person name="Stephan W."/>
            <person name="Strausberg R.L."/>
            <person name="Strempel S."/>
            <person name="Sturgill D."/>
            <person name="Sutton G."/>
            <person name="Sutton G.G."/>
            <person name="Tao W."/>
            <person name="Teichmann S."/>
            <person name="Tobari Y.N."/>
            <person name="Tomimura Y."/>
            <person name="Tsolas J.M."/>
            <person name="Valente V.L."/>
            <person name="Venter E."/>
            <person name="Venter J.C."/>
            <person name="Vicario S."/>
            <person name="Vieira F.G."/>
            <person name="Vilella A.J."/>
            <person name="Villasante A."/>
            <person name="Walenz B."/>
            <person name="Wang J."/>
            <person name="Wasserman M."/>
            <person name="Watts T."/>
            <person name="Wilson D."/>
            <person name="Wilson R.K."/>
            <person name="Wing R.A."/>
            <person name="Wolfner M.F."/>
            <person name="Wong A."/>
            <person name="Wong G.K."/>
            <person name="Wu C.I."/>
            <person name="Wu G."/>
            <person name="Yamamoto D."/>
            <person name="Yang H.P."/>
            <person name="Yang S.P."/>
            <person name="Yorke J.A."/>
            <person name="Yoshida K."/>
            <person name="Zdobnov E."/>
            <person name="Zhang P."/>
            <person name="Zhang Y."/>
            <person name="Zimin A.V."/>
            <person name="Baldwin J."/>
            <person name="Abdouelleil A."/>
            <person name="Abdulkadir J."/>
            <person name="Abebe A."/>
            <person name="Abera B."/>
            <person name="Abreu J."/>
            <person name="Acer S.C."/>
            <person name="Aftuck L."/>
            <person name="Alexander A."/>
            <person name="An P."/>
            <person name="Anderson E."/>
            <person name="Anderson S."/>
            <person name="Arachi H."/>
            <person name="Azer M."/>
            <person name="Bachantsang P."/>
            <person name="Barry A."/>
            <person name="Bayul T."/>
            <person name="Berlin A."/>
            <person name="Bessette D."/>
            <person name="Bloom T."/>
            <person name="Blye J."/>
            <person name="Boguslavskiy L."/>
            <person name="Bonnet C."/>
            <person name="Boukhgalter B."/>
            <person name="Bourzgui I."/>
            <person name="Brown A."/>
            <person name="Cahill P."/>
            <person name="Channer S."/>
            <person name="Cheshatsang Y."/>
            <person name="Chuda L."/>
            <person name="Citroen M."/>
            <person name="Collymore A."/>
            <person name="Cooke P."/>
            <person name="Costello M."/>
            <person name="D'Aco K."/>
            <person name="Daza R."/>
            <person name="De Haan G."/>
            <person name="DeGray S."/>
            <person name="DeMaso C."/>
            <person name="Dhargay N."/>
            <person name="Dooley K."/>
            <person name="Dooley E."/>
            <person name="Doricent M."/>
            <person name="Dorje P."/>
            <person name="Dorjee K."/>
            <person name="Dupes A."/>
            <person name="Elong R."/>
            <person name="Falk J."/>
            <person name="Farina A."/>
            <person name="Faro S."/>
            <person name="Ferguson D."/>
            <person name="Fisher S."/>
            <person name="Foley C.D."/>
            <person name="Franke A."/>
            <person name="Friedrich D."/>
            <person name="Gadbois L."/>
            <person name="Gearin G."/>
            <person name="Gearin C.R."/>
            <person name="Giannoukos G."/>
            <person name="Goode T."/>
            <person name="Graham J."/>
            <person name="Grandbois E."/>
            <person name="Grewal S."/>
            <person name="Gyaltsen K."/>
            <person name="Hafez N."/>
            <person name="Hagos B."/>
            <person name="Hall J."/>
            <person name="Henson C."/>
            <person name="Hollinger A."/>
            <person name="Honan T."/>
            <person name="Huard M.D."/>
            <person name="Hughes L."/>
            <person name="Hurhula B."/>
            <person name="Husby M.E."/>
            <person name="Kamat A."/>
            <person name="Kanga B."/>
            <person name="Kashin S."/>
            <person name="Khazanovich D."/>
            <person name="Kisner P."/>
            <person name="Lance K."/>
            <person name="Lara M."/>
            <person name="Lee W."/>
            <person name="Lennon N."/>
            <person name="Letendre F."/>
            <person name="LeVine R."/>
            <person name="Lipovsky A."/>
            <person name="Liu X."/>
            <person name="Liu J."/>
            <person name="Liu S."/>
            <person name="Lokyitsang T."/>
            <person name="Lokyitsang Y."/>
            <person name="Lubonja R."/>
            <person name="Lui A."/>
            <person name="MacDonald P."/>
            <person name="Magnisalis V."/>
            <person name="Maru K."/>
            <person name="Matthews C."/>
            <person name="McCusker W."/>
            <person name="McDonough S."/>
            <person name="Mehta T."/>
            <person name="Meldrim J."/>
            <person name="Meneus L."/>
            <person name="Mihai O."/>
            <person name="Mihalev A."/>
            <person name="Mihova T."/>
            <person name="Mittelman R."/>
            <person name="Mlenga V."/>
            <person name="Montmayeur A."/>
            <person name="Mulrain L."/>
            <person name="Navidi A."/>
            <person name="Naylor J."/>
            <person name="Negash T."/>
            <person name="Nguyen T."/>
            <person name="Nguyen N."/>
            <person name="Nicol R."/>
            <person name="Norbu C."/>
            <person name="Norbu N."/>
            <person name="Novod N."/>
            <person name="O'Neill B."/>
            <person name="Osman S."/>
            <person name="Markiewicz E."/>
            <person name="Oyono O.L."/>
            <person name="Patti C."/>
            <person name="Phunkhang P."/>
            <person name="Pierre F."/>
            <person name="Priest M."/>
            <person name="Raghuraman S."/>
            <person name="Rege F."/>
            <person name="Reyes R."/>
            <person name="Rise C."/>
            <person name="Rogov P."/>
            <person name="Ross K."/>
            <person name="Ryan E."/>
            <person name="Settipalli S."/>
            <person name="Shea T."/>
            <person name="Sherpa N."/>
            <person name="Shi L."/>
            <person name="Shih D."/>
            <person name="Sparrow T."/>
            <person name="Spaulding J."/>
            <person name="Stalker J."/>
            <person name="Stange-Thomann N."/>
            <person name="Stavropoulos S."/>
            <person name="Stone C."/>
            <person name="Strader C."/>
            <person name="Tesfaye S."/>
            <person name="Thomson T."/>
            <person name="Thoulutsang Y."/>
            <person name="Thoulutsang D."/>
            <person name="Topham K."/>
            <person name="Topping I."/>
            <person name="Tsamla T."/>
            <person name="Vassiliev H."/>
            <person name="Vo A."/>
            <person name="Wangchuk T."/>
            <person name="Wangdi T."/>
            <person name="Weiand M."/>
            <person name="Wilkinson J."/>
            <person name="Wilson A."/>
            <person name="Yadav S."/>
            <person name="Young G."/>
            <person name="Yu Q."/>
            <person name="Zembek L."/>
            <person name="Zhong D."/>
            <person name="Zimmer A."/>
            <person name="Zwirko Z."/>
            <person name="Jaffe D.B."/>
            <person name="Alvarez P."/>
            <person name="Brockman W."/>
            <person name="Butler J."/>
            <person name="Chin C."/>
            <person name="Gnerre S."/>
            <person name="Grabherr M."/>
            <person name="Kleber M."/>
            <person name="Mauceli E."/>
            <person name="MacCallum I."/>
        </authorList>
    </citation>
    <scope>NUCLEOTIDE SEQUENCE [LARGE SCALE GENOMIC DNA]</scope>
    <source>
        <strain evidence="7">Tucson 14024-0371.13</strain>
    </source>
</reference>
<dbReference type="InterPro" id="IPR018114">
    <property type="entry name" value="TRYPSIN_HIS"/>
</dbReference>
<dbReference type="eggNOG" id="KOG3627">
    <property type="taxonomic scope" value="Eukaryota"/>
</dbReference>
<dbReference type="GO" id="GO:0006508">
    <property type="term" value="P:proteolysis"/>
    <property type="evidence" value="ECO:0007669"/>
    <property type="project" value="UniProtKB-KW"/>
</dbReference>
<dbReference type="InterPro" id="IPR043504">
    <property type="entry name" value="Peptidase_S1_PA_chymotrypsin"/>
</dbReference>
<keyword evidence="2" id="KW-0720">Serine protease</keyword>
<dbReference type="Gene3D" id="2.40.10.10">
    <property type="entry name" value="Trypsin-like serine proteases"/>
    <property type="match status" value="1"/>
</dbReference>
<sequence>MFWAYLGGMALFLLASAEIEPIQSAEGATNNSSEVMDTRSDENSIDPIAKRNHNPKFPYIVSIGANSNGYYKHLCMGVIIAKEFVLTAAHCIKRPRGSKPRKLYVAGGSDRLNSFSQTRFFVVSILTHPHFKILGGHDIGIVRVFPRFPLDNVRFRAIKFQSKERQGGGLKASLLGWGRVTIKMVKILEDLSFQTMDNEVCFRKHRFRFLTSSEICAMHFNGSRGGCDGDSGGPLINLKTEFLYGLLSYTRKACQPRTPYAFTRISTHSNWIEESMPKMLQIRINPGNYTKWKDRQ</sequence>
<dbReference type="OrthoDB" id="10059102at2759"/>